<keyword evidence="2" id="KW-0472">Membrane</keyword>
<keyword evidence="6" id="KW-1185">Reference proteome</keyword>
<dbReference type="EMBL" id="JANGCH010000002">
    <property type="protein sequence ID" value="MCQ5121106.1"/>
    <property type="molecule type" value="Genomic_DNA"/>
</dbReference>
<keyword evidence="2" id="KW-1133">Transmembrane helix</keyword>
<sequence>MKNRKRVAVIAVTAIFGLLMRVSAWAVGFGLSASSGSVAPNGTFTVTISGARGLFQITTENGSAPASTMCGMSGGCSFQVTAGSAGTTRVTVSPIDAATSSTTPEEVNESRSVSVAITSPNNNTTGSRPSGNTQKPAETDHRSTNNALASLGVSKGTLQPAFSPEVTEYKISLPSDATEIEVDAQAADAKASVSGIGKKALKAGDNVLEIICTAENQTTKTYRIIVHVDEKPLVFVKYQGKKLGFVRNVDDVSIPSGFTAKTISVNGESVSAWEREEPKQTLVYLVDDDNHKDFYLYDEKEGVTSLYRPIQLGGRNFVMIDVPKKLQKQSGLTYQRFTLEEMSFYGWKYENQALENYYVLYLMDGKGNTAFYQYEASEQTLQLYNGNVATQEQLSEEQARGDQAMLWCYGTAGVAGVLLLALGGFVYYVKKGKK</sequence>
<evidence type="ECO:0000259" key="4">
    <source>
        <dbReference type="Pfam" id="PF12733"/>
    </source>
</evidence>
<evidence type="ECO:0000256" key="3">
    <source>
        <dbReference type="SAM" id="SignalP"/>
    </source>
</evidence>
<feature type="signal peptide" evidence="3">
    <location>
        <begin position="1"/>
        <end position="26"/>
    </location>
</feature>
<dbReference type="InterPro" id="IPR025883">
    <property type="entry name" value="Cadherin-like_domain"/>
</dbReference>
<feature type="chain" id="PRO_5047018407" evidence="3">
    <location>
        <begin position="27"/>
        <end position="434"/>
    </location>
</feature>
<proteinExistence type="predicted"/>
<keyword evidence="3" id="KW-0732">Signal</keyword>
<evidence type="ECO:0000256" key="1">
    <source>
        <dbReference type="SAM" id="MobiDB-lite"/>
    </source>
</evidence>
<comment type="caution">
    <text evidence="5">The sequence shown here is derived from an EMBL/GenBank/DDBJ whole genome shotgun (WGS) entry which is preliminary data.</text>
</comment>
<feature type="domain" description="Cadherin-like beta-sandwich-like" evidence="4">
    <location>
        <begin position="149"/>
        <end position="227"/>
    </location>
</feature>
<evidence type="ECO:0000256" key="2">
    <source>
        <dbReference type="SAM" id="Phobius"/>
    </source>
</evidence>
<evidence type="ECO:0000313" key="6">
    <source>
        <dbReference type="Proteomes" id="UP001524435"/>
    </source>
</evidence>
<protein>
    <submittedName>
        <fullName evidence="5">Cadherin-like beta sandwich domain-containing protein</fullName>
    </submittedName>
</protein>
<accession>A0ABT1SIP1</accession>
<feature type="compositionally biased region" description="Polar residues" evidence="1">
    <location>
        <begin position="98"/>
        <end position="136"/>
    </location>
</feature>
<organism evidence="5 6">
    <name type="scientific">Massilicoli timonensis</name>
    <dbReference type="NCBI Taxonomy" id="2015901"/>
    <lineage>
        <taxon>Bacteria</taxon>
        <taxon>Bacillati</taxon>
        <taxon>Bacillota</taxon>
        <taxon>Erysipelotrichia</taxon>
        <taxon>Erysipelotrichales</taxon>
        <taxon>Erysipelotrichaceae</taxon>
        <taxon>Massilicoli</taxon>
    </lineage>
</organism>
<gene>
    <name evidence="5" type="ORF">NE663_02370</name>
</gene>
<keyword evidence="2" id="KW-0812">Transmembrane</keyword>
<dbReference type="RefSeq" id="WP_178200479.1">
    <property type="nucleotide sequence ID" value="NZ_CALVCM010000009.1"/>
</dbReference>
<evidence type="ECO:0000313" key="5">
    <source>
        <dbReference type="EMBL" id="MCQ5121106.1"/>
    </source>
</evidence>
<name>A0ABT1SIP1_9FIRM</name>
<dbReference type="Pfam" id="PF12733">
    <property type="entry name" value="Cadherin-like"/>
    <property type="match status" value="1"/>
</dbReference>
<feature type="transmembrane region" description="Helical" evidence="2">
    <location>
        <begin position="404"/>
        <end position="429"/>
    </location>
</feature>
<reference evidence="5 6" key="1">
    <citation type="submission" date="2022-06" db="EMBL/GenBank/DDBJ databases">
        <title>Isolation of gut microbiota from human fecal samples.</title>
        <authorList>
            <person name="Pamer E.G."/>
            <person name="Barat B."/>
            <person name="Waligurski E."/>
            <person name="Medina S."/>
            <person name="Paddock L."/>
            <person name="Mostad J."/>
        </authorList>
    </citation>
    <scope>NUCLEOTIDE SEQUENCE [LARGE SCALE GENOMIC DNA]</scope>
    <source>
        <strain evidence="5 6">DFI.6.1</strain>
    </source>
</reference>
<dbReference type="Proteomes" id="UP001524435">
    <property type="component" value="Unassembled WGS sequence"/>
</dbReference>
<feature type="region of interest" description="Disordered" evidence="1">
    <location>
        <begin position="95"/>
        <end position="141"/>
    </location>
</feature>